<dbReference type="PATRIC" id="fig|1121338.3.peg.2188"/>
<dbReference type="PANTHER" id="PTHR21064">
    <property type="entry name" value="AMINOGLYCOSIDE PHOSPHOTRANSFERASE DOMAIN-CONTAINING PROTEIN-RELATED"/>
    <property type="match status" value="1"/>
</dbReference>
<dbReference type="GO" id="GO:0019202">
    <property type="term" value="F:amino acid kinase activity"/>
    <property type="evidence" value="ECO:0007669"/>
    <property type="project" value="TreeGrafter"/>
</dbReference>
<keyword evidence="3" id="KW-0808">Transferase</keyword>
<sequence>MERDRILKIVKDLYGMKELEIERVISEYPFTCKVRNQLKYYFLKKNRLVMSNRRSIRNRHSIITFLADRGVKTPRLLLIKDGYQNVGQNILPDKKGFFYEYECVEMYDWVDMQDYTDNAFDSWVEEYFRFAENAAEYFDMYFDRNSFTVDKMMKKVLLYWDELDYIPSDKRKDGLIDKAINLIIDEQKALVEYLQKQKITVIHGDLNRKNIGVQGDNVVALLDFERSGVGYQAEDIAMFLYEFCIKDKEWKESQSYIEHFQKRVEVENPQVWNLRMLLILAANSFLGYIARSAKNNNLESDFVRTVFLPGLQKTVEIFGELDSLRK</sequence>
<dbReference type="RefSeq" id="WP_066826475.1">
    <property type="nucleotide sequence ID" value="NZ_LTBA01000031.1"/>
</dbReference>
<dbReference type="InterPro" id="IPR011009">
    <property type="entry name" value="Kinase-like_dom_sf"/>
</dbReference>
<evidence type="ECO:0000259" key="2">
    <source>
        <dbReference type="Pfam" id="PF01636"/>
    </source>
</evidence>
<proteinExistence type="inferred from homology"/>
<feature type="domain" description="Aminoglycoside phosphotransferase" evidence="2">
    <location>
        <begin position="41"/>
        <end position="246"/>
    </location>
</feature>
<keyword evidence="3" id="KW-0418">Kinase</keyword>
<dbReference type="STRING" id="1121338.CLTEP_20940"/>
<dbReference type="InterPro" id="IPR050249">
    <property type="entry name" value="Pseudomonas-type_ThrB"/>
</dbReference>
<accession>A0A151B2R4</accession>
<protein>
    <submittedName>
        <fullName evidence="3">Homoserine kinase</fullName>
    </submittedName>
</protein>
<comment type="caution">
    <text evidence="3">The sequence shown here is derived from an EMBL/GenBank/DDBJ whole genome shotgun (WGS) entry which is preliminary data.</text>
</comment>
<dbReference type="Gene3D" id="3.90.1200.10">
    <property type="match status" value="1"/>
</dbReference>
<comment type="similarity">
    <text evidence="1">Belongs to the pseudomonas-type ThrB family.</text>
</comment>
<organism evidence="3 4">
    <name type="scientific">Clostridium tepidiprofundi DSM 19306</name>
    <dbReference type="NCBI Taxonomy" id="1121338"/>
    <lineage>
        <taxon>Bacteria</taxon>
        <taxon>Bacillati</taxon>
        <taxon>Bacillota</taxon>
        <taxon>Clostridia</taxon>
        <taxon>Eubacteriales</taxon>
        <taxon>Clostridiaceae</taxon>
        <taxon>Clostridium</taxon>
    </lineage>
</organism>
<dbReference type="AlphaFoldDB" id="A0A151B2R4"/>
<dbReference type="Proteomes" id="UP000075531">
    <property type="component" value="Unassembled WGS sequence"/>
</dbReference>
<name>A0A151B2R4_9CLOT</name>
<evidence type="ECO:0000256" key="1">
    <source>
        <dbReference type="ARBA" id="ARBA00038240"/>
    </source>
</evidence>
<dbReference type="SUPFAM" id="SSF56112">
    <property type="entry name" value="Protein kinase-like (PK-like)"/>
    <property type="match status" value="1"/>
</dbReference>
<dbReference type="EMBL" id="LTBA01000031">
    <property type="protein sequence ID" value="KYH33957.1"/>
    <property type="molecule type" value="Genomic_DNA"/>
</dbReference>
<evidence type="ECO:0000313" key="4">
    <source>
        <dbReference type="Proteomes" id="UP000075531"/>
    </source>
</evidence>
<dbReference type="Pfam" id="PF01636">
    <property type="entry name" value="APH"/>
    <property type="match status" value="1"/>
</dbReference>
<dbReference type="PANTHER" id="PTHR21064:SF6">
    <property type="entry name" value="AMINOGLYCOSIDE PHOSPHOTRANSFERASE DOMAIN-CONTAINING PROTEIN"/>
    <property type="match status" value="1"/>
</dbReference>
<keyword evidence="4" id="KW-1185">Reference proteome</keyword>
<dbReference type="InterPro" id="IPR002575">
    <property type="entry name" value="Aminoglycoside_PTrfase"/>
</dbReference>
<reference evidence="3 4" key="1">
    <citation type="submission" date="2016-02" db="EMBL/GenBank/DDBJ databases">
        <title>Genome sequence of Clostridium tepidiprofundi DSM 19306.</title>
        <authorList>
            <person name="Poehlein A."/>
            <person name="Daniel R."/>
        </authorList>
    </citation>
    <scope>NUCLEOTIDE SEQUENCE [LARGE SCALE GENOMIC DNA]</scope>
    <source>
        <strain evidence="3 4">DSM 19306</strain>
    </source>
</reference>
<gene>
    <name evidence="3" type="ORF">CLTEP_20940</name>
</gene>
<evidence type="ECO:0000313" key="3">
    <source>
        <dbReference type="EMBL" id="KYH33957.1"/>
    </source>
</evidence>